<evidence type="ECO:0000313" key="2">
    <source>
        <dbReference type="Proteomes" id="UP000196655"/>
    </source>
</evidence>
<evidence type="ECO:0000313" key="1">
    <source>
        <dbReference type="EMBL" id="OWJ68256.1"/>
    </source>
</evidence>
<dbReference type="OrthoDB" id="5521406at2"/>
<sequence>MLAIEIKGVHWDPDPPAATESSVRATVTVEVGLRDKDGADIFHTYVCTPAWIQERVNAETVFWPRGHLIVQRLDLEHVTAVLQALAEQFAGSRDWDQFGERLNRYLCWEFKDYNDYQGDVTPPRLKTH</sequence>
<protein>
    <recommendedName>
        <fullName evidence="3">Immunity protein 8 of polymorphic toxin system</fullName>
    </recommendedName>
</protein>
<dbReference type="STRING" id="1122125.GCA_000423185_03659"/>
<comment type="caution">
    <text evidence="1">The sequence shown here is derived from an EMBL/GenBank/DDBJ whole genome shotgun (WGS) entry which is preliminary data.</text>
</comment>
<dbReference type="Pfam" id="PF15586">
    <property type="entry name" value="Imm8"/>
    <property type="match status" value="1"/>
</dbReference>
<dbReference type="InterPro" id="IPR028964">
    <property type="entry name" value="Imm8"/>
</dbReference>
<proteinExistence type="predicted"/>
<evidence type="ECO:0008006" key="3">
    <source>
        <dbReference type="Google" id="ProtNLM"/>
    </source>
</evidence>
<dbReference type="AlphaFoldDB" id="A0A211ZSU8"/>
<organism evidence="1 2">
    <name type="scientific">Inquilinus limosus</name>
    <dbReference type="NCBI Taxonomy" id="171674"/>
    <lineage>
        <taxon>Bacteria</taxon>
        <taxon>Pseudomonadati</taxon>
        <taxon>Pseudomonadota</taxon>
        <taxon>Alphaproteobacteria</taxon>
        <taxon>Rhodospirillales</taxon>
        <taxon>Rhodospirillaceae</taxon>
        <taxon>Inquilinus</taxon>
    </lineage>
</organism>
<dbReference type="Proteomes" id="UP000196655">
    <property type="component" value="Unassembled WGS sequence"/>
</dbReference>
<name>A0A211ZSU8_9PROT</name>
<gene>
    <name evidence="1" type="ORF">BWR60_04965</name>
</gene>
<dbReference type="RefSeq" id="WP_088149905.1">
    <property type="nucleotide sequence ID" value="NZ_NHON01000006.1"/>
</dbReference>
<reference evidence="2" key="1">
    <citation type="submission" date="2017-05" db="EMBL/GenBank/DDBJ databases">
        <authorList>
            <person name="Macchi M."/>
            <person name="Festa S."/>
            <person name="Coppotelli B.M."/>
            <person name="Morelli I.S."/>
        </authorList>
    </citation>
    <scope>NUCLEOTIDE SEQUENCE [LARGE SCALE GENOMIC DNA]</scope>
    <source>
        <strain evidence="2">I</strain>
    </source>
</reference>
<dbReference type="EMBL" id="NHON01000006">
    <property type="protein sequence ID" value="OWJ68256.1"/>
    <property type="molecule type" value="Genomic_DNA"/>
</dbReference>
<accession>A0A211ZSU8</accession>
<keyword evidence="2" id="KW-1185">Reference proteome</keyword>